<name>A0A0C1ZRP1_9BACT</name>
<proteinExistence type="predicted"/>
<reference evidence="2 3" key="1">
    <citation type="submission" date="2014-12" db="EMBL/GenBank/DDBJ databases">
        <title>Genome assembly of Enhygromyxa salina DSM 15201.</title>
        <authorList>
            <person name="Sharma G."/>
            <person name="Subramanian S."/>
        </authorList>
    </citation>
    <scope>NUCLEOTIDE SEQUENCE [LARGE SCALE GENOMIC DNA]</scope>
    <source>
        <strain evidence="2 3">DSM 15201</strain>
    </source>
</reference>
<gene>
    <name evidence="2" type="ORF">DB30_07881</name>
</gene>
<evidence type="ECO:0000256" key="1">
    <source>
        <dbReference type="SAM" id="MobiDB-lite"/>
    </source>
</evidence>
<sequence length="49" mass="5230">MDHGMSLDPARQEPQQSGFVIGGKQTEPDPLDHLVGPAASSKVFEEVVP</sequence>
<comment type="caution">
    <text evidence="2">The sequence shown here is derived from an EMBL/GenBank/DDBJ whole genome shotgun (WGS) entry which is preliminary data.</text>
</comment>
<accession>A0A0C1ZRP1</accession>
<evidence type="ECO:0000313" key="2">
    <source>
        <dbReference type="EMBL" id="KIG13673.1"/>
    </source>
</evidence>
<dbReference type="AlphaFoldDB" id="A0A0C1ZRP1"/>
<dbReference type="Proteomes" id="UP000031599">
    <property type="component" value="Unassembled WGS sequence"/>
</dbReference>
<organism evidence="2 3">
    <name type="scientific">Enhygromyxa salina</name>
    <dbReference type="NCBI Taxonomy" id="215803"/>
    <lineage>
        <taxon>Bacteria</taxon>
        <taxon>Pseudomonadati</taxon>
        <taxon>Myxococcota</taxon>
        <taxon>Polyangia</taxon>
        <taxon>Nannocystales</taxon>
        <taxon>Nannocystaceae</taxon>
        <taxon>Enhygromyxa</taxon>
    </lineage>
</organism>
<feature type="region of interest" description="Disordered" evidence="1">
    <location>
        <begin position="1"/>
        <end position="49"/>
    </location>
</feature>
<protein>
    <submittedName>
        <fullName evidence="2">Uncharacterized protein</fullName>
    </submittedName>
</protein>
<dbReference type="EMBL" id="JMCC02000090">
    <property type="protein sequence ID" value="KIG13673.1"/>
    <property type="molecule type" value="Genomic_DNA"/>
</dbReference>
<evidence type="ECO:0000313" key="3">
    <source>
        <dbReference type="Proteomes" id="UP000031599"/>
    </source>
</evidence>